<dbReference type="Pfam" id="PF18139">
    <property type="entry name" value="LSDAT_euk"/>
    <property type="match status" value="1"/>
</dbReference>
<dbReference type="eggNOG" id="KOG3614">
    <property type="taxonomic scope" value="Eukaryota"/>
</dbReference>
<evidence type="ECO:0000256" key="2">
    <source>
        <dbReference type="ARBA" id="ARBA00022448"/>
    </source>
</evidence>
<dbReference type="Proteomes" id="UP000013827">
    <property type="component" value="Unassembled WGS sequence"/>
</dbReference>
<protein>
    <recommendedName>
        <fullName evidence="15">TRPM SLOG domain-containing protein</fullName>
    </recommendedName>
</protein>
<evidence type="ECO:0000256" key="3">
    <source>
        <dbReference type="ARBA" id="ARBA00022692"/>
    </source>
</evidence>
<dbReference type="OMA" id="CYCTAVI"/>
<accession>A0A0D3HZC1</accession>
<proteinExistence type="predicted"/>
<evidence type="ECO:0008006" key="15">
    <source>
        <dbReference type="Google" id="ProtNLM"/>
    </source>
</evidence>
<evidence type="ECO:0000256" key="5">
    <source>
        <dbReference type="ARBA" id="ARBA00023065"/>
    </source>
</evidence>
<feature type="domain" description="Polycystin cation channel PKD1/PKD2" evidence="10">
    <location>
        <begin position="847"/>
        <end position="1059"/>
    </location>
</feature>
<reference evidence="14" key="1">
    <citation type="journal article" date="2013" name="Nature">
        <title>Pan genome of the phytoplankton Emiliania underpins its global distribution.</title>
        <authorList>
            <person name="Read B.A."/>
            <person name="Kegel J."/>
            <person name="Klute M.J."/>
            <person name="Kuo A."/>
            <person name="Lefebvre S.C."/>
            <person name="Maumus F."/>
            <person name="Mayer C."/>
            <person name="Miller J."/>
            <person name="Monier A."/>
            <person name="Salamov A."/>
            <person name="Young J."/>
            <person name="Aguilar M."/>
            <person name="Claverie J.M."/>
            <person name="Frickenhaus S."/>
            <person name="Gonzalez K."/>
            <person name="Herman E.K."/>
            <person name="Lin Y.C."/>
            <person name="Napier J."/>
            <person name="Ogata H."/>
            <person name="Sarno A.F."/>
            <person name="Shmutz J."/>
            <person name="Schroeder D."/>
            <person name="de Vargas C."/>
            <person name="Verret F."/>
            <person name="von Dassow P."/>
            <person name="Valentin K."/>
            <person name="Van de Peer Y."/>
            <person name="Wheeler G."/>
            <person name="Dacks J.B."/>
            <person name="Delwiche C.F."/>
            <person name="Dyhrman S.T."/>
            <person name="Glockner G."/>
            <person name="John U."/>
            <person name="Richards T."/>
            <person name="Worden A.Z."/>
            <person name="Zhang X."/>
            <person name="Grigoriev I.V."/>
            <person name="Allen A.E."/>
            <person name="Bidle K."/>
            <person name="Borodovsky M."/>
            <person name="Bowler C."/>
            <person name="Brownlee C."/>
            <person name="Cock J.M."/>
            <person name="Elias M."/>
            <person name="Gladyshev V.N."/>
            <person name="Groth M."/>
            <person name="Guda C."/>
            <person name="Hadaegh A."/>
            <person name="Iglesias-Rodriguez M.D."/>
            <person name="Jenkins J."/>
            <person name="Jones B.M."/>
            <person name="Lawson T."/>
            <person name="Leese F."/>
            <person name="Lindquist E."/>
            <person name="Lobanov A."/>
            <person name="Lomsadze A."/>
            <person name="Malik S.B."/>
            <person name="Marsh M.E."/>
            <person name="Mackinder L."/>
            <person name="Mock T."/>
            <person name="Mueller-Roeber B."/>
            <person name="Pagarete A."/>
            <person name="Parker M."/>
            <person name="Probert I."/>
            <person name="Quesneville H."/>
            <person name="Raines C."/>
            <person name="Rensing S.A."/>
            <person name="Riano-Pachon D.M."/>
            <person name="Richier S."/>
            <person name="Rokitta S."/>
            <person name="Shiraiwa Y."/>
            <person name="Soanes D.M."/>
            <person name="van der Giezen M."/>
            <person name="Wahlund T.M."/>
            <person name="Williams B."/>
            <person name="Wilson W."/>
            <person name="Wolfe G."/>
            <person name="Wurch L.L."/>
        </authorList>
    </citation>
    <scope>NUCLEOTIDE SEQUENCE</scope>
</reference>
<dbReference type="Pfam" id="PF25508">
    <property type="entry name" value="TRPM2"/>
    <property type="match status" value="1"/>
</dbReference>
<dbReference type="InterPro" id="IPR041491">
    <property type="entry name" value="TRPM_SLOG"/>
</dbReference>
<dbReference type="InterPro" id="IPR013122">
    <property type="entry name" value="PKD1_2_channel"/>
</dbReference>
<dbReference type="InterPro" id="IPR050927">
    <property type="entry name" value="TRPM"/>
</dbReference>
<reference evidence="13" key="2">
    <citation type="submission" date="2024-10" db="UniProtKB">
        <authorList>
            <consortium name="EnsemblProtists"/>
        </authorList>
    </citation>
    <scope>IDENTIFICATION</scope>
</reference>
<evidence type="ECO:0000256" key="4">
    <source>
        <dbReference type="ARBA" id="ARBA00022989"/>
    </source>
</evidence>
<evidence type="ECO:0000313" key="14">
    <source>
        <dbReference type="Proteomes" id="UP000013827"/>
    </source>
</evidence>
<keyword evidence="4 9" id="KW-1133">Transmembrane helix</keyword>
<dbReference type="STRING" id="2903.R1D0M4"/>
<evidence type="ECO:0000259" key="10">
    <source>
        <dbReference type="Pfam" id="PF08016"/>
    </source>
</evidence>
<keyword evidence="3 9" id="KW-0812">Transmembrane</keyword>
<feature type="region of interest" description="Disordered" evidence="8">
    <location>
        <begin position="1273"/>
        <end position="1293"/>
    </location>
</feature>
<keyword evidence="6 9" id="KW-0472">Membrane</keyword>
<evidence type="ECO:0000256" key="6">
    <source>
        <dbReference type="ARBA" id="ARBA00023136"/>
    </source>
</evidence>
<dbReference type="GO" id="GO:0099604">
    <property type="term" value="F:ligand-gated calcium channel activity"/>
    <property type="evidence" value="ECO:0007669"/>
    <property type="project" value="TreeGrafter"/>
</dbReference>
<feature type="transmembrane region" description="Helical" evidence="9">
    <location>
        <begin position="821"/>
        <end position="840"/>
    </location>
</feature>
<keyword evidence="5" id="KW-0406">Ion transport</keyword>
<dbReference type="HOGENOM" id="CLU_258449_0_0_1"/>
<name>A0A0D3HZC1_EMIH1</name>
<keyword evidence="7" id="KW-0407">Ion channel</keyword>
<dbReference type="Pfam" id="PF08016">
    <property type="entry name" value="PKD_channel"/>
    <property type="match status" value="1"/>
</dbReference>
<dbReference type="InterPro" id="IPR057366">
    <property type="entry name" value="TRPM-like"/>
</dbReference>
<dbReference type="EnsemblProtists" id="EOD04356">
    <property type="protein sequence ID" value="EOD04356"/>
    <property type="gene ID" value="EMIHUDRAFT_107737"/>
</dbReference>
<feature type="domain" description="TRPM SLOG" evidence="11">
    <location>
        <begin position="76"/>
        <end position="213"/>
    </location>
</feature>
<comment type="subcellular location">
    <subcellularLocation>
        <location evidence="1">Membrane</location>
        <topology evidence="1">Multi-pass membrane protein</topology>
    </subcellularLocation>
</comment>
<evidence type="ECO:0000256" key="8">
    <source>
        <dbReference type="SAM" id="MobiDB-lite"/>
    </source>
</evidence>
<evidence type="ECO:0000259" key="12">
    <source>
        <dbReference type="Pfam" id="PF25508"/>
    </source>
</evidence>
<feature type="transmembrane region" description="Helical" evidence="9">
    <location>
        <begin position="847"/>
        <end position="864"/>
    </location>
</feature>
<keyword evidence="14" id="KW-1185">Reference proteome</keyword>
<dbReference type="KEGG" id="ehx:EMIHUDRAFT_107737"/>
<feature type="transmembrane region" description="Helical" evidence="9">
    <location>
        <begin position="944"/>
        <end position="967"/>
    </location>
</feature>
<dbReference type="PANTHER" id="PTHR13800:SF12">
    <property type="entry name" value="TRANSIENT RECEPTOR POTENTIAL CATION CHANNEL SUBFAMILY M MEMBER-LIKE 2"/>
    <property type="match status" value="1"/>
</dbReference>
<organism evidence="13 14">
    <name type="scientific">Emiliania huxleyi (strain CCMP1516)</name>
    <dbReference type="NCBI Taxonomy" id="280463"/>
    <lineage>
        <taxon>Eukaryota</taxon>
        <taxon>Haptista</taxon>
        <taxon>Haptophyta</taxon>
        <taxon>Prymnesiophyceae</taxon>
        <taxon>Isochrysidales</taxon>
        <taxon>Noelaerhabdaceae</taxon>
        <taxon>Emiliania</taxon>
    </lineage>
</organism>
<dbReference type="GeneID" id="17250581"/>
<feature type="domain" description="TRPM-like" evidence="12">
    <location>
        <begin position="532"/>
        <end position="647"/>
    </location>
</feature>
<dbReference type="GO" id="GO:0005886">
    <property type="term" value="C:plasma membrane"/>
    <property type="evidence" value="ECO:0007669"/>
    <property type="project" value="TreeGrafter"/>
</dbReference>
<dbReference type="RefSeq" id="XP_005756785.1">
    <property type="nucleotide sequence ID" value="XM_005756728.1"/>
</dbReference>
<evidence type="ECO:0000259" key="11">
    <source>
        <dbReference type="Pfam" id="PF18139"/>
    </source>
</evidence>
<sequence>MAAHEKELVTRLQRTVRHVIQDWLASCSPFTFRTSNPRRPHPLPSFADHGLIQFPTIRGPAHFIHLADSREPYKSEESYCKSVLDLMEKYWMMEPASVLISITGGAQDLKLQPRLLKAFKHGLAKAAQAPNAWIFTGGTDSGVTALVGDALSDAQCSAKMVGICTWASVMGKDRLEGCYGGTREMVREAPNNCNAANLEPHHTHFIMVDNGVSPQEAFRGALANFLGVPTATAPLPAETRVGKPPFKASSVLSSAIERITKVDTPQPCVCALHATLSPTVTKFDNNTRWGGEIPMRVMLEKVYCKRRRVPRVLLVVNGGPGTLQTVLGGCPVVLVSDSGGIATCLADFLKAAGKVSALRSWTKKYEAEYVKKKDDRPKWDKIQRAMQEIAAVQEKEKKISCFALDETSTAALDLHVLNARAVQWNRKEVVHSVMLNLRTMAPANDFAAAEHFMRVQVAHALQVAIERQQPEIIKLLFTAQESAVGLLDFLSLYKHSNPFFTNAATLQKQLDRGDALDALGKPTPILLYREASALFEDALPHLMLWGVFIGRVDIARVFWQHASRQSDPIRLALIASQVSKRAAIARPTAATMYQSNADTFEKWACSVLDKCPTQSHATLVLMRPSRTWPGTILQTAMKGGSKIFVGQLYVQTLVDDYWRGHLYGSDGALHPSVSSLRVLAHFFVPTIKKQEVELDASAWDNLERKKQIQGSFDALYPFRPSDFVAVALRARDVRWGGAGTSVGGMATTLEEVPPCCCYPSPFAPGVGLCTRVYNLFACCFNCCGQCCTCLCCLHCFKCLRGLFHIRWLNMRWFLAVPRVKFLLKVVSYFCFLAVYTTLLLSHPGTFTVGLLELVFAIFCYSLWVEELFQWYTHFRAGAVHFDSAANLMDVITLTAQALASTVRLTVGQLCHVSGLGTQTIEHVGKNSNFDALDTWSNVYRGCDALWYAQVVLAVCAIYAFVRPILWLQIYKQIGVLSIVLKELSKEVMLFSFILCLVMAAFCSAFVAVLPSLGEDTFDTDGAFALPWWALFGEYGDLHTISVAGGWLGPMLLWSFSFLTQAPGGPCIVMVNSMVAAMIDMLMGGMKEEANNEWKYSRVYVVDEFVSSVYWIPPPFSLPFLVAEISKGMLGLFCSNFAGACRRCLELIRPCCWKKSRHLRLASSPKPRRMSNSRAQGLGYRRGARVVPLLSDTLPEAVLDAMAWQDPTWLADLLVEEERERENTTDTKISALQLEQARVTDKCLEIQESLINLRAGAASASGYGSVAEAAQTAGGGAGSFAEGTEGSDQTSLNWSTPVAETPQAVNRSFPILYITNACPL</sequence>
<keyword evidence="2" id="KW-0813">Transport</keyword>
<evidence type="ECO:0000256" key="9">
    <source>
        <dbReference type="SAM" id="Phobius"/>
    </source>
</evidence>
<evidence type="ECO:0000313" key="13">
    <source>
        <dbReference type="EnsemblProtists" id="EOD04356"/>
    </source>
</evidence>
<evidence type="ECO:0000256" key="1">
    <source>
        <dbReference type="ARBA" id="ARBA00004141"/>
    </source>
</evidence>
<dbReference type="PANTHER" id="PTHR13800">
    <property type="entry name" value="TRANSIENT RECEPTOR POTENTIAL CATION CHANNEL, SUBFAMILY M, MEMBER 6"/>
    <property type="match status" value="1"/>
</dbReference>
<feature type="transmembrane region" description="Helical" evidence="9">
    <location>
        <begin position="1051"/>
        <end position="1078"/>
    </location>
</feature>
<evidence type="ECO:0000256" key="7">
    <source>
        <dbReference type="ARBA" id="ARBA00023303"/>
    </source>
</evidence>
<feature type="transmembrane region" description="Helical" evidence="9">
    <location>
        <begin position="987"/>
        <end position="1009"/>
    </location>
</feature>
<dbReference type="PaxDb" id="2903-EOD04356"/>